<evidence type="ECO:0000313" key="18">
    <source>
        <dbReference type="EMBL" id="QBI19179.1"/>
    </source>
</evidence>
<proteinExistence type="inferred from homology"/>
<dbReference type="AlphaFoldDB" id="A0A411YD77"/>
<dbReference type="GO" id="GO:0030288">
    <property type="term" value="C:outer membrane-bounded periplasmic space"/>
    <property type="evidence" value="ECO:0007669"/>
    <property type="project" value="TreeGrafter"/>
</dbReference>
<accession>A0A411YD77</accession>
<feature type="domain" description="Glycosyl transferase family 51" evidence="17">
    <location>
        <begin position="51"/>
        <end position="224"/>
    </location>
</feature>
<dbReference type="Pfam" id="PF00912">
    <property type="entry name" value="Transgly"/>
    <property type="match status" value="1"/>
</dbReference>
<evidence type="ECO:0000256" key="3">
    <source>
        <dbReference type="ARBA" id="ARBA00022645"/>
    </source>
</evidence>
<dbReference type="InterPro" id="IPR023346">
    <property type="entry name" value="Lysozyme-like_dom_sf"/>
</dbReference>
<dbReference type="GO" id="GO:0008955">
    <property type="term" value="F:peptidoglycan glycosyltransferase activity"/>
    <property type="evidence" value="ECO:0007669"/>
    <property type="project" value="UniProtKB-EC"/>
</dbReference>
<dbReference type="OrthoDB" id="9766909at2"/>
<comment type="catalytic activity">
    <reaction evidence="13">
        <text>[GlcNAc-(1-&gt;4)-Mur2Ac(oyl-L-Ala-gamma-D-Glu-L-Lys-D-Ala-D-Ala)](n)-di-trans,octa-cis-undecaprenyl diphosphate + beta-D-GlcNAc-(1-&gt;4)-Mur2Ac(oyl-L-Ala-gamma-D-Glu-L-Lys-D-Ala-D-Ala)-di-trans,octa-cis-undecaprenyl diphosphate = [GlcNAc-(1-&gt;4)-Mur2Ac(oyl-L-Ala-gamma-D-Glu-L-Lys-D-Ala-D-Ala)](n+1)-di-trans,octa-cis-undecaprenyl diphosphate + di-trans,octa-cis-undecaprenyl diphosphate + H(+)</text>
        <dbReference type="Rhea" id="RHEA:23708"/>
        <dbReference type="Rhea" id="RHEA-COMP:9602"/>
        <dbReference type="Rhea" id="RHEA-COMP:9603"/>
        <dbReference type="ChEBI" id="CHEBI:15378"/>
        <dbReference type="ChEBI" id="CHEBI:58405"/>
        <dbReference type="ChEBI" id="CHEBI:60033"/>
        <dbReference type="ChEBI" id="CHEBI:78435"/>
        <dbReference type="EC" id="2.4.99.28"/>
    </reaction>
</comment>
<dbReference type="RefSeq" id="WP_131154176.1">
    <property type="nucleotide sequence ID" value="NZ_CP036402.1"/>
</dbReference>
<evidence type="ECO:0000256" key="7">
    <source>
        <dbReference type="ARBA" id="ARBA00022801"/>
    </source>
</evidence>
<dbReference type="InterPro" id="IPR001460">
    <property type="entry name" value="PCN-bd_Tpept"/>
</dbReference>
<comment type="similarity">
    <text evidence="1">In the C-terminal section; belongs to the transpeptidase family.</text>
</comment>
<comment type="catalytic activity">
    <reaction evidence="12">
        <text>Preferential cleavage: (Ac)2-L-Lys-D-Ala-|-D-Ala. Also transpeptidation of peptidyl-alanyl moieties that are N-acyl substituents of D-alanine.</text>
        <dbReference type="EC" id="3.4.16.4"/>
    </reaction>
</comment>
<keyword evidence="3" id="KW-0121">Carboxypeptidase</keyword>
<keyword evidence="4" id="KW-0645">Protease</keyword>
<dbReference type="GO" id="GO:0006508">
    <property type="term" value="P:proteolysis"/>
    <property type="evidence" value="ECO:0007669"/>
    <property type="project" value="UniProtKB-KW"/>
</dbReference>
<dbReference type="SUPFAM" id="SSF56601">
    <property type="entry name" value="beta-lactamase/transpeptidase-like"/>
    <property type="match status" value="1"/>
</dbReference>
<dbReference type="InterPro" id="IPR050396">
    <property type="entry name" value="Glycosyltr_51/Transpeptidase"/>
</dbReference>
<evidence type="ECO:0000256" key="8">
    <source>
        <dbReference type="ARBA" id="ARBA00022960"/>
    </source>
</evidence>
<keyword evidence="5" id="KW-0328">Glycosyltransferase</keyword>
<keyword evidence="11" id="KW-0961">Cell wall biogenesis/degradation</keyword>
<evidence type="ECO:0000256" key="9">
    <source>
        <dbReference type="ARBA" id="ARBA00022984"/>
    </source>
</evidence>
<organism evidence="18 19">
    <name type="scientific">Egibacter rhizosphaerae</name>
    <dbReference type="NCBI Taxonomy" id="1670831"/>
    <lineage>
        <taxon>Bacteria</taxon>
        <taxon>Bacillati</taxon>
        <taxon>Actinomycetota</taxon>
        <taxon>Nitriliruptoria</taxon>
        <taxon>Egibacterales</taxon>
        <taxon>Egibacteraceae</taxon>
        <taxon>Egibacter</taxon>
    </lineage>
</organism>
<feature type="signal peptide" evidence="15">
    <location>
        <begin position="1"/>
        <end position="26"/>
    </location>
</feature>
<dbReference type="Pfam" id="PF00905">
    <property type="entry name" value="Transpeptidase"/>
    <property type="match status" value="1"/>
</dbReference>
<dbReference type="PROSITE" id="PS51257">
    <property type="entry name" value="PROKAR_LIPOPROTEIN"/>
    <property type="match status" value="1"/>
</dbReference>
<evidence type="ECO:0000256" key="2">
    <source>
        <dbReference type="ARBA" id="ARBA00007739"/>
    </source>
</evidence>
<dbReference type="Gene3D" id="1.10.3810.10">
    <property type="entry name" value="Biosynthetic peptidoglycan transglycosylase-like"/>
    <property type="match status" value="1"/>
</dbReference>
<keyword evidence="10" id="KW-0511">Multifunctional enzyme</keyword>
<dbReference type="InterPro" id="IPR036950">
    <property type="entry name" value="PBP_transglycosylase"/>
</dbReference>
<dbReference type="KEGG" id="erz:ER308_06260"/>
<evidence type="ECO:0000256" key="15">
    <source>
        <dbReference type="SAM" id="SignalP"/>
    </source>
</evidence>
<keyword evidence="15" id="KW-0732">Signal</keyword>
<gene>
    <name evidence="18" type="ORF">ER308_06260</name>
</gene>
<evidence type="ECO:0000256" key="12">
    <source>
        <dbReference type="ARBA" id="ARBA00034000"/>
    </source>
</evidence>
<feature type="region of interest" description="Disordered" evidence="14">
    <location>
        <begin position="659"/>
        <end position="710"/>
    </location>
</feature>
<dbReference type="Proteomes" id="UP000291469">
    <property type="component" value="Chromosome"/>
</dbReference>
<sequence>MRRTTLSTCLGLLVLGLAGCASPVRLDLPDLDAEPQSAPVQSEVYDASGERIAIFRTDHREPVRFAELPEVLVAAVIAAEDRRFYEHGGVDARSIARAAIANQRAGAVVQGGSTITQQLAKNRYLPEAEPTLDRKVTEARLALELEDRMSKDAILADYLNTIYFGEGAYGIAAAARTYFDTDVADLDLAQSALLAGIIPEPVRASPHHDPERARQARAEVLRRMVETGAIDRPAADEAATAELGLADPPEPAETEHPFFVDLVRRELLADPRLGDDPAARFERVHGGGLRIETTIDPEVQAAAEEAVATHREQLSTGDDDPEVAAAVLRPGDGHVLAVVGGSDHDERPFDLATQGRRQPGSAFKPFALIAALEDGYRPGQTIDSGSVSLTIDEYGEPWRVRSNTSGPMPLDRALEVSSNGAYARLGHELGGGRIAEVAQRLGIDADLGTHPALALGGLREGVTPLELAASYATVAAGGVHAEPRAVARVTDSDGRTVIDDEPEQEVVLDEEVAWHATEALRGVVLNGTGQLADPGRPALGKTGTSQGYRDAWFAGATPELAASVWIGHPDRARRLEGPSGAPIEGGSWPARIWRDLVVGALGDGEERDFPYPEHLEVTRIVDDRQGCVLDAAPGAELVEAVDEGEAVRGFADAQPVVRTRLPGELPERACPEPTDADEEDEAEEAEDEEPETEDEPDPETDTAEPAEDDR</sequence>
<dbReference type="EMBL" id="CP036402">
    <property type="protein sequence ID" value="QBI19179.1"/>
    <property type="molecule type" value="Genomic_DNA"/>
</dbReference>
<feature type="compositionally biased region" description="Acidic residues" evidence="14">
    <location>
        <begin position="674"/>
        <end position="710"/>
    </location>
</feature>
<dbReference type="GO" id="GO:0008658">
    <property type="term" value="F:penicillin binding"/>
    <property type="evidence" value="ECO:0007669"/>
    <property type="project" value="InterPro"/>
</dbReference>
<feature type="domain" description="Penicillin-binding protein transpeptidase" evidence="16">
    <location>
        <begin position="324"/>
        <end position="564"/>
    </location>
</feature>
<evidence type="ECO:0000256" key="11">
    <source>
        <dbReference type="ARBA" id="ARBA00023316"/>
    </source>
</evidence>
<keyword evidence="7" id="KW-0378">Hydrolase</keyword>
<name>A0A411YD77_9ACTN</name>
<dbReference type="PANTHER" id="PTHR32282">
    <property type="entry name" value="BINDING PROTEIN TRANSPEPTIDASE, PUTATIVE-RELATED"/>
    <property type="match status" value="1"/>
</dbReference>
<evidence type="ECO:0000256" key="4">
    <source>
        <dbReference type="ARBA" id="ARBA00022670"/>
    </source>
</evidence>
<protein>
    <submittedName>
        <fullName evidence="18">Penicillin-binding protein</fullName>
    </submittedName>
</protein>
<keyword evidence="19" id="KW-1185">Reference proteome</keyword>
<evidence type="ECO:0000259" key="17">
    <source>
        <dbReference type="Pfam" id="PF00912"/>
    </source>
</evidence>
<dbReference type="SUPFAM" id="SSF53955">
    <property type="entry name" value="Lysozyme-like"/>
    <property type="match status" value="1"/>
</dbReference>
<dbReference type="GO" id="GO:0008360">
    <property type="term" value="P:regulation of cell shape"/>
    <property type="evidence" value="ECO:0007669"/>
    <property type="project" value="UniProtKB-KW"/>
</dbReference>
<dbReference type="InterPro" id="IPR001264">
    <property type="entry name" value="Glyco_trans_51"/>
</dbReference>
<evidence type="ECO:0000256" key="1">
    <source>
        <dbReference type="ARBA" id="ARBA00007090"/>
    </source>
</evidence>
<keyword evidence="8" id="KW-0133">Cell shape</keyword>
<dbReference type="GO" id="GO:0009252">
    <property type="term" value="P:peptidoglycan biosynthetic process"/>
    <property type="evidence" value="ECO:0007669"/>
    <property type="project" value="UniProtKB-KW"/>
</dbReference>
<keyword evidence="6" id="KW-0808">Transferase</keyword>
<keyword evidence="9" id="KW-0573">Peptidoglycan synthesis</keyword>
<dbReference type="InterPro" id="IPR012338">
    <property type="entry name" value="Beta-lactam/transpept-like"/>
</dbReference>
<comment type="similarity">
    <text evidence="2">In the N-terminal section; belongs to the glycosyltransferase 51 family.</text>
</comment>
<feature type="chain" id="PRO_5038989199" evidence="15">
    <location>
        <begin position="27"/>
        <end position="710"/>
    </location>
</feature>
<evidence type="ECO:0000256" key="13">
    <source>
        <dbReference type="ARBA" id="ARBA00049902"/>
    </source>
</evidence>
<evidence type="ECO:0000256" key="5">
    <source>
        <dbReference type="ARBA" id="ARBA00022676"/>
    </source>
</evidence>
<dbReference type="GO" id="GO:0071555">
    <property type="term" value="P:cell wall organization"/>
    <property type="evidence" value="ECO:0007669"/>
    <property type="project" value="UniProtKB-KW"/>
</dbReference>
<evidence type="ECO:0000256" key="6">
    <source>
        <dbReference type="ARBA" id="ARBA00022679"/>
    </source>
</evidence>
<dbReference type="FunFam" id="1.10.3810.10:FF:000001">
    <property type="entry name" value="Penicillin-binding protein 1A"/>
    <property type="match status" value="1"/>
</dbReference>
<evidence type="ECO:0000256" key="14">
    <source>
        <dbReference type="SAM" id="MobiDB-lite"/>
    </source>
</evidence>
<dbReference type="GO" id="GO:0009002">
    <property type="term" value="F:serine-type D-Ala-D-Ala carboxypeptidase activity"/>
    <property type="evidence" value="ECO:0007669"/>
    <property type="project" value="UniProtKB-EC"/>
</dbReference>
<evidence type="ECO:0000259" key="16">
    <source>
        <dbReference type="Pfam" id="PF00905"/>
    </source>
</evidence>
<evidence type="ECO:0000313" key="19">
    <source>
        <dbReference type="Proteomes" id="UP000291469"/>
    </source>
</evidence>
<evidence type="ECO:0000256" key="10">
    <source>
        <dbReference type="ARBA" id="ARBA00023268"/>
    </source>
</evidence>
<dbReference type="PANTHER" id="PTHR32282:SF33">
    <property type="entry name" value="PEPTIDOGLYCAN GLYCOSYLTRANSFERASE"/>
    <property type="match status" value="1"/>
</dbReference>
<reference evidence="18 19" key="1">
    <citation type="submission" date="2019-01" db="EMBL/GenBank/DDBJ databases">
        <title>Egibacter rhizosphaerae EGI 80759T.</title>
        <authorList>
            <person name="Chen D.-D."/>
            <person name="Tian Y."/>
            <person name="Jiao J.-Y."/>
            <person name="Zhang X.-T."/>
            <person name="Zhang Y.-G."/>
            <person name="Zhang Y."/>
            <person name="Xiao M."/>
            <person name="Shu W.-S."/>
            <person name="Li W.-J."/>
        </authorList>
    </citation>
    <scope>NUCLEOTIDE SEQUENCE [LARGE SCALE GENOMIC DNA]</scope>
    <source>
        <strain evidence="18 19">EGI 80759</strain>
    </source>
</reference>
<dbReference type="Gene3D" id="3.40.710.10">
    <property type="entry name" value="DD-peptidase/beta-lactamase superfamily"/>
    <property type="match status" value="1"/>
</dbReference>